<proteinExistence type="predicted"/>
<evidence type="ECO:0000313" key="2">
    <source>
        <dbReference type="EMBL" id="EFJ13007.1"/>
    </source>
</evidence>
<dbReference type="Proteomes" id="UP000001514">
    <property type="component" value="Unassembled WGS sequence"/>
</dbReference>
<dbReference type="InParanoid" id="D8SR93"/>
<name>D8SR93_SELML</name>
<dbReference type="KEGG" id="smo:SELMODRAFT_446422"/>
<dbReference type="Gramene" id="EFJ13007">
    <property type="protein sequence ID" value="EFJ13007"/>
    <property type="gene ID" value="SELMODRAFT_446422"/>
</dbReference>
<protein>
    <submittedName>
        <fullName evidence="2">Uncharacterized protein</fullName>
    </submittedName>
</protein>
<dbReference type="HOGENOM" id="CLU_851003_0_0_1"/>
<dbReference type="EMBL" id="GL377635">
    <property type="protein sequence ID" value="EFJ13007.1"/>
    <property type="molecule type" value="Genomic_DNA"/>
</dbReference>
<keyword evidence="3" id="KW-1185">Reference proteome</keyword>
<sequence length="404" mass="44615">MEELRELCRSGKDVKLGDAEVWEEDPSELAIAKQILEEHFYVQDPSDPSLFVLPKIKTKRLVIDSSSAGSSPSSLLFPTSIPQIDYTAPPLSSSDDRNAGHPLYRIAGDGDGSSWRPCHCIQLDTRNPSSPQVRIAIPAAIQHKVREQRVAISLAIEPSVRITPANVDVELRIKTLSVGVLLMDVLKNEAALGFYPCRIRFSVEPLLGDPSAVAIPLYTPRSDRGGGSSSGSTRTRSSANKIGAQVGFGPVTISGERSWGVEFEESTEREMISAGDWGGVEDELGSGNTAVFEWRLLRWSHNGVRYNANKPHSGLSLSTKSLKAPFPGGSTGIKVESFPDVMWHLHPSMRSRFPLQFKLQLEVEMHLLWFVGRNRLFRVAEWSSEAFEFRHDFVVTDGVFSTVT</sequence>
<reference evidence="2 3" key="1">
    <citation type="journal article" date="2011" name="Science">
        <title>The Selaginella genome identifies genetic changes associated with the evolution of vascular plants.</title>
        <authorList>
            <person name="Banks J.A."/>
            <person name="Nishiyama T."/>
            <person name="Hasebe M."/>
            <person name="Bowman J.L."/>
            <person name="Gribskov M."/>
            <person name="dePamphilis C."/>
            <person name="Albert V.A."/>
            <person name="Aono N."/>
            <person name="Aoyama T."/>
            <person name="Ambrose B.A."/>
            <person name="Ashton N.W."/>
            <person name="Axtell M.J."/>
            <person name="Barker E."/>
            <person name="Barker M.S."/>
            <person name="Bennetzen J.L."/>
            <person name="Bonawitz N.D."/>
            <person name="Chapple C."/>
            <person name="Cheng C."/>
            <person name="Correa L.G."/>
            <person name="Dacre M."/>
            <person name="DeBarry J."/>
            <person name="Dreyer I."/>
            <person name="Elias M."/>
            <person name="Engstrom E.M."/>
            <person name="Estelle M."/>
            <person name="Feng L."/>
            <person name="Finet C."/>
            <person name="Floyd S.K."/>
            <person name="Frommer W.B."/>
            <person name="Fujita T."/>
            <person name="Gramzow L."/>
            <person name="Gutensohn M."/>
            <person name="Harholt J."/>
            <person name="Hattori M."/>
            <person name="Heyl A."/>
            <person name="Hirai T."/>
            <person name="Hiwatashi Y."/>
            <person name="Ishikawa M."/>
            <person name="Iwata M."/>
            <person name="Karol K.G."/>
            <person name="Koehler B."/>
            <person name="Kolukisaoglu U."/>
            <person name="Kubo M."/>
            <person name="Kurata T."/>
            <person name="Lalonde S."/>
            <person name="Li K."/>
            <person name="Li Y."/>
            <person name="Litt A."/>
            <person name="Lyons E."/>
            <person name="Manning G."/>
            <person name="Maruyama T."/>
            <person name="Michael T.P."/>
            <person name="Mikami K."/>
            <person name="Miyazaki S."/>
            <person name="Morinaga S."/>
            <person name="Murata T."/>
            <person name="Mueller-Roeber B."/>
            <person name="Nelson D.R."/>
            <person name="Obara M."/>
            <person name="Oguri Y."/>
            <person name="Olmstead R.G."/>
            <person name="Onodera N."/>
            <person name="Petersen B.L."/>
            <person name="Pils B."/>
            <person name="Prigge M."/>
            <person name="Rensing S.A."/>
            <person name="Riano-Pachon D.M."/>
            <person name="Roberts A.W."/>
            <person name="Sato Y."/>
            <person name="Scheller H.V."/>
            <person name="Schulz B."/>
            <person name="Schulz C."/>
            <person name="Shakirov E.V."/>
            <person name="Shibagaki N."/>
            <person name="Shinohara N."/>
            <person name="Shippen D.E."/>
            <person name="Soerensen I."/>
            <person name="Sotooka R."/>
            <person name="Sugimoto N."/>
            <person name="Sugita M."/>
            <person name="Sumikawa N."/>
            <person name="Tanurdzic M."/>
            <person name="Theissen G."/>
            <person name="Ulvskov P."/>
            <person name="Wakazuki S."/>
            <person name="Weng J.K."/>
            <person name="Willats W.W."/>
            <person name="Wipf D."/>
            <person name="Wolf P.G."/>
            <person name="Yang L."/>
            <person name="Zimmer A.D."/>
            <person name="Zhu Q."/>
            <person name="Mitros T."/>
            <person name="Hellsten U."/>
            <person name="Loque D."/>
            <person name="Otillar R."/>
            <person name="Salamov A."/>
            <person name="Schmutz J."/>
            <person name="Shapiro H."/>
            <person name="Lindquist E."/>
            <person name="Lucas S."/>
            <person name="Rokhsar D."/>
            <person name="Grigoriev I.V."/>
        </authorList>
    </citation>
    <scope>NUCLEOTIDE SEQUENCE [LARGE SCALE GENOMIC DNA]</scope>
</reference>
<feature type="region of interest" description="Disordered" evidence="1">
    <location>
        <begin position="218"/>
        <end position="239"/>
    </location>
</feature>
<accession>D8SR93</accession>
<organism evidence="3">
    <name type="scientific">Selaginella moellendorffii</name>
    <name type="common">Spikemoss</name>
    <dbReference type="NCBI Taxonomy" id="88036"/>
    <lineage>
        <taxon>Eukaryota</taxon>
        <taxon>Viridiplantae</taxon>
        <taxon>Streptophyta</taxon>
        <taxon>Embryophyta</taxon>
        <taxon>Tracheophyta</taxon>
        <taxon>Lycopodiopsida</taxon>
        <taxon>Selaginellales</taxon>
        <taxon>Selaginellaceae</taxon>
        <taxon>Selaginella</taxon>
    </lineage>
</organism>
<dbReference type="AlphaFoldDB" id="D8SR93"/>
<gene>
    <name evidence="2" type="ORF">SELMODRAFT_446422</name>
</gene>
<evidence type="ECO:0000256" key="1">
    <source>
        <dbReference type="SAM" id="MobiDB-lite"/>
    </source>
</evidence>
<evidence type="ECO:0000313" key="3">
    <source>
        <dbReference type="Proteomes" id="UP000001514"/>
    </source>
</evidence>